<dbReference type="Gene3D" id="2.60.20.10">
    <property type="entry name" value="Crystallins"/>
    <property type="match status" value="1"/>
</dbReference>
<dbReference type="Pfam" id="PF03995">
    <property type="entry name" value="Inhibitor_I36"/>
    <property type="match status" value="1"/>
</dbReference>
<dbReference type="InterPro" id="IPR001024">
    <property type="entry name" value="PLAT/LH2_dom"/>
</dbReference>
<reference evidence="2 3" key="1">
    <citation type="journal article" date="2014" name="Genome Announc.">
        <title>Draft Genome Sequence of Streptomyces roseochromogenes subsp. oscitans DS 12.976, Producer of the Aminocoumarin Antibiotic Clorobiocin.</title>
        <authorList>
            <person name="Ruckert C."/>
            <person name="Kalinowski J."/>
            <person name="Heide L."/>
            <person name="Apel A.K."/>
        </authorList>
    </citation>
    <scope>NUCLEOTIDE SEQUENCE [LARGE SCALE GENOMIC DNA]</scope>
    <source>
        <strain evidence="2 3">DS 12.976</strain>
    </source>
</reference>
<dbReference type="Gene3D" id="2.60.60.20">
    <property type="entry name" value="PLAT/LH2 domain"/>
    <property type="match status" value="1"/>
</dbReference>
<protein>
    <recommendedName>
        <fullName evidence="1">PLAT domain-containing protein</fullName>
    </recommendedName>
</protein>
<gene>
    <name evidence="2" type="ORF">M878_20000</name>
</gene>
<proteinExistence type="predicted"/>
<dbReference type="EMBL" id="AWQX01000174">
    <property type="protein sequence ID" value="EST29615.1"/>
    <property type="molecule type" value="Genomic_DNA"/>
</dbReference>
<dbReference type="Pfam" id="PF01477">
    <property type="entry name" value="PLAT"/>
    <property type="match status" value="1"/>
</dbReference>
<dbReference type="STRING" id="1352936.M878_20000"/>
<comment type="caution">
    <text evidence="2">The sequence shown here is derived from an EMBL/GenBank/DDBJ whole genome shotgun (WGS) entry which is preliminary data.</text>
</comment>
<dbReference type="SMR" id="V6KBS9"/>
<keyword evidence="3" id="KW-1185">Reference proteome</keyword>
<evidence type="ECO:0000313" key="3">
    <source>
        <dbReference type="Proteomes" id="UP000017984"/>
    </source>
</evidence>
<dbReference type="PROSITE" id="PS50095">
    <property type="entry name" value="PLAT"/>
    <property type="match status" value="1"/>
</dbReference>
<dbReference type="AlphaFoldDB" id="V6KBS9"/>
<dbReference type="HOGENOM" id="CLU_796750_0_0_11"/>
<dbReference type="InterPro" id="IPR036392">
    <property type="entry name" value="PLAT/LH2_dom_sf"/>
</dbReference>
<dbReference type="SUPFAM" id="SSF49723">
    <property type="entry name" value="Lipase/lipooxygenase domain (PLAT/LH2 domain)"/>
    <property type="match status" value="1"/>
</dbReference>
<organism evidence="2 3">
    <name type="scientific">Streptomyces roseochromogenus subsp. oscitans DS 12.976</name>
    <dbReference type="NCBI Taxonomy" id="1352936"/>
    <lineage>
        <taxon>Bacteria</taxon>
        <taxon>Bacillati</taxon>
        <taxon>Actinomycetota</taxon>
        <taxon>Actinomycetes</taxon>
        <taxon>Kitasatosporales</taxon>
        <taxon>Streptomycetaceae</taxon>
        <taxon>Streptomyces</taxon>
    </lineage>
</organism>
<name>V6KBS9_STRRC</name>
<dbReference type="Proteomes" id="UP000017984">
    <property type="component" value="Chromosome"/>
</dbReference>
<feature type="domain" description="PLAT" evidence="1">
    <location>
        <begin position="203"/>
        <end position="325"/>
    </location>
</feature>
<accession>V6KBS9</accession>
<sequence>MSVERVSKECAAMTVKVIRAKGSDVCPSGSYALYEHPNCNGSVEGRVVIADESIAKNFGEIGDRGFSDTATCVVNKTKRTLELFQHPDLKGECLKVPPGGPYDLRELKNERGACLNDDVSSTRIGDVPSQGLINQFRNSGYQVFGGKVDKETGNAEGASGMFGAFANVGYVATGGKIAGKDQQAEQVAAAEKAAAAKAAAREVLYEVRIITAKDDWAGTDADVFCQFARGDRKSGWTKLDKPNYNDFEKGDDDTYSVYAPGDFGDPKHIEFKVENKDDMWLLQWVTVKPWGHGSRGPVWHCPLLNDTKVWMHTKNLAPGEGAGGLTVGAQVSLFLAPGESAVKGEPNPDAERYGRAVVGAWKHPG</sequence>
<evidence type="ECO:0000313" key="2">
    <source>
        <dbReference type="EMBL" id="EST29615.1"/>
    </source>
</evidence>
<dbReference type="PATRIC" id="fig|1352936.5.peg.4189"/>
<evidence type="ECO:0000259" key="1">
    <source>
        <dbReference type="PROSITE" id="PS50095"/>
    </source>
</evidence>